<dbReference type="PANTHER" id="PTHR33705">
    <property type="entry name" value="PHOSPHOCARRIER PROTEIN HPR"/>
    <property type="match status" value="1"/>
</dbReference>
<dbReference type="InterPro" id="IPR001020">
    <property type="entry name" value="PTS_HPr_His_P_site"/>
</dbReference>
<dbReference type="SUPFAM" id="SSF55594">
    <property type="entry name" value="HPr-like"/>
    <property type="match status" value="1"/>
</dbReference>
<dbReference type="PROSITE" id="PS00589">
    <property type="entry name" value="PTS_HPR_SER"/>
    <property type="match status" value="1"/>
</dbReference>
<comment type="function">
    <text evidence="1">General (non sugar-specific) component of the phosphoenolpyruvate-dependent sugar phosphotransferase system (sugar PTS). This major carbohydrate active-transport system catalyzes the phosphorylation of incoming sugar substrates concomitantly with their translocation across the cell membrane. The phosphoryl group from phosphoenolpyruvate (PEP) is transferred to the phosphoryl carrier protein HPr by enzyme I. Phospho-HPr then transfers it to the PTS EIIA domain.</text>
</comment>
<evidence type="ECO:0000259" key="8">
    <source>
        <dbReference type="PROSITE" id="PS51350"/>
    </source>
</evidence>
<dbReference type="Gene3D" id="3.30.1340.10">
    <property type="entry name" value="HPr-like"/>
    <property type="match status" value="1"/>
</dbReference>
<keyword evidence="7" id="KW-0598">Phosphotransferase system</keyword>
<feature type="domain" description="HPr" evidence="8">
    <location>
        <begin position="1"/>
        <end position="88"/>
    </location>
</feature>
<dbReference type="PROSITE" id="PS00369">
    <property type="entry name" value="PTS_HPR_HIS"/>
    <property type="match status" value="1"/>
</dbReference>
<keyword evidence="6" id="KW-0813">Transport</keyword>
<dbReference type="NCBIfam" id="NF010352">
    <property type="entry name" value="PRK13780.1"/>
    <property type="match status" value="1"/>
</dbReference>
<evidence type="ECO:0000256" key="2">
    <source>
        <dbReference type="ARBA" id="ARBA00004496"/>
    </source>
</evidence>
<comment type="similarity">
    <text evidence="3">Belongs to the HPr family.</text>
</comment>
<dbReference type="RefSeq" id="WP_161921759.1">
    <property type="nucleotide sequence ID" value="NZ_JAACYS010000094.1"/>
</dbReference>
<evidence type="ECO:0000256" key="3">
    <source>
        <dbReference type="ARBA" id="ARBA00010736"/>
    </source>
</evidence>
<sequence length="88" mass="9223">MVSQQFTIIDPQGLHARPTSKLVGTASKFTSNINLKAKGKEVNLKSIMGVMALGIGLGDELIITAEGDDEQAALAALKDTLINEGLAE</sequence>
<dbReference type="PROSITE" id="PS51350">
    <property type="entry name" value="PTS_HPR_DOM"/>
    <property type="match status" value="1"/>
</dbReference>
<keyword evidence="6" id="KW-0762">Sugar transport</keyword>
<proteinExistence type="inferred from homology"/>
<dbReference type="EMBL" id="JAACYS010000094">
    <property type="protein sequence ID" value="NCU18931.1"/>
    <property type="molecule type" value="Genomic_DNA"/>
</dbReference>
<dbReference type="InterPro" id="IPR000032">
    <property type="entry name" value="HPr-like"/>
</dbReference>
<dbReference type="Pfam" id="PF00381">
    <property type="entry name" value="PTS-HPr"/>
    <property type="match status" value="1"/>
</dbReference>
<dbReference type="CDD" id="cd00367">
    <property type="entry name" value="PTS-HPr_like"/>
    <property type="match status" value="1"/>
</dbReference>
<evidence type="ECO:0000256" key="6">
    <source>
        <dbReference type="ARBA" id="ARBA00022597"/>
    </source>
</evidence>
<protein>
    <recommendedName>
        <fullName evidence="4">Phosphocarrier protein HPr</fullName>
    </recommendedName>
</protein>
<dbReference type="PANTHER" id="PTHR33705:SF2">
    <property type="entry name" value="PHOSPHOCARRIER PROTEIN NPR"/>
    <property type="match status" value="1"/>
</dbReference>
<dbReference type="InterPro" id="IPR002114">
    <property type="entry name" value="PTS_HPr_Ser_P_site"/>
</dbReference>
<gene>
    <name evidence="9" type="ORF">GW534_14745</name>
</gene>
<dbReference type="NCBIfam" id="TIGR01003">
    <property type="entry name" value="PTS_HPr_family"/>
    <property type="match status" value="1"/>
</dbReference>
<dbReference type="Proteomes" id="UP000743899">
    <property type="component" value="Unassembled WGS sequence"/>
</dbReference>
<organism evidence="9 10">
    <name type="scientific">Pallidibacillus pasinlerensis</name>
    <dbReference type="NCBI Taxonomy" id="2703818"/>
    <lineage>
        <taxon>Bacteria</taxon>
        <taxon>Bacillati</taxon>
        <taxon>Bacillota</taxon>
        <taxon>Bacilli</taxon>
        <taxon>Bacillales</taxon>
        <taxon>Bacillaceae</taxon>
        <taxon>Pallidibacillus</taxon>
    </lineage>
</organism>
<dbReference type="InterPro" id="IPR035895">
    <property type="entry name" value="HPr-like_sf"/>
</dbReference>
<comment type="subcellular location">
    <subcellularLocation>
        <location evidence="2">Cytoplasm</location>
    </subcellularLocation>
</comment>
<accession>A0ABX0A648</accession>
<comment type="caution">
    <text evidence="9">The sequence shown here is derived from an EMBL/GenBank/DDBJ whole genome shotgun (WGS) entry which is preliminary data.</text>
</comment>
<dbReference type="PRINTS" id="PR00107">
    <property type="entry name" value="PHOSPHOCPHPR"/>
</dbReference>
<evidence type="ECO:0000256" key="5">
    <source>
        <dbReference type="ARBA" id="ARBA00022490"/>
    </source>
</evidence>
<reference evidence="9 10" key="1">
    <citation type="submission" date="2020-01" db="EMBL/GenBank/DDBJ databases">
        <title>A novel Bacillus sp. from Pasinler.</title>
        <authorList>
            <person name="Adiguzel A."/>
            <person name="Ay H."/>
            <person name="Baltaci M.O."/>
        </authorList>
    </citation>
    <scope>NUCLEOTIDE SEQUENCE [LARGE SCALE GENOMIC DNA]</scope>
    <source>
        <strain evidence="9 10">P1</strain>
    </source>
</reference>
<dbReference type="InterPro" id="IPR050399">
    <property type="entry name" value="HPr"/>
</dbReference>
<name>A0ABX0A648_9BACI</name>
<evidence type="ECO:0000256" key="4">
    <source>
        <dbReference type="ARBA" id="ARBA00020422"/>
    </source>
</evidence>
<evidence type="ECO:0000256" key="7">
    <source>
        <dbReference type="ARBA" id="ARBA00022683"/>
    </source>
</evidence>
<evidence type="ECO:0000256" key="1">
    <source>
        <dbReference type="ARBA" id="ARBA00003681"/>
    </source>
</evidence>
<keyword evidence="10" id="KW-1185">Reference proteome</keyword>
<keyword evidence="5" id="KW-0963">Cytoplasm</keyword>
<evidence type="ECO:0000313" key="9">
    <source>
        <dbReference type="EMBL" id="NCU18931.1"/>
    </source>
</evidence>
<evidence type="ECO:0000313" key="10">
    <source>
        <dbReference type="Proteomes" id="UP000743899"/>
    </source>
</evidence>